<reference evidence="2" key="3">
    <citation type="submission" date="2015-04" db="UniProtKB">
        <authorList>
            <consortium name="EnsemblPlants"/>
        </authorList>
    </citation>
    <scope>IDENTIFICATION</scope>
    <source>
        <strain evidence="2">cv. Jemalong A17</strain>
    </source>
</reference>
<sequence>MFDPAGEVGGEAWGWRRRLRVWEEEMLEECRQLLNGVVLQPNIFDRWLWDSVSDGGYTVRGVYEQLTTQADPQDVTTGDLIWHKQVPLKVSIFVGAWKSLRHTYFFIAPLSVHCGIISGVGSEYQVLTPLILATISFSLLTLQVTQRLVNPSFNLFGYIVSGWFRTNVTTNFITISKPPLNN</sequence>
<evidence type="ECO:0000313" key="2">
    <source>
        <dbReference type="EnsemblPlants" id="AET02011"/>
    </source>
</evidence>
<dbReference type="EnsemblPlants" id="AET02011">
    <property type="protein sequence ID" value="AET02011"/>
    <property type="gene ID" value="MTR_8g027210"/>
</dbReference>
<dbReference type="AlphaFoldDB" id="G7LAV2"/>
<reference evidence="1 3" key="1">
    <citation type="journal article" date="2011" name="Nature">
        <title>The Medicago genome provides insight into the evolution of rhizobial symbioses.</title>
        <authorList>
            <person name="Young N.D."/>
            <person name="Debelle F."/>
            <person name="Oldroyd G.E."/>
            <person name="Geurts R."/>
            <person name="Cannon S.B."/>
            <person name="Udvardi M.K."/>
            <person name="Benedito V.A."/>
            <person name="Mayer K.F."/>
            <person name="Gouzy J."/>
            <person name="Schoof H."/>
            <person name="Van de Peer Y."/>
            <person name="Proost S."/>
            <person name="Cook D.R."/>
            <person name="Meyers B.C."/>
            <person name="Spannagl M."/>
            <person name="Cheung F."/>
            <person name="De Mita S."/>
            <person name="Krishnakumar V."/>
            <person name="Gundlach H."/>
            <person name="Zhou S."/>
            <person name="Mudge J."/>
            <person name="Bharti A.K."/>
            <person name="Murray J.D."/>
            <person name="Naoumkina M.A."/>
            <person name="Rosen B."/>
            <person name="Silverstein K.A."/>
            <person name="Tang H."/>
            <person name="Rombauts S."/>
            <person name="Zhao P.X."/>
            <person name="Zhou P."/>
            <person name="Barbe V."/>
            <person name="Bardou P."/>
            <person name="Bechner M."/>
            <person name="Bellec A."/>
            <person name="Berger A."/>
            <person name="Berges H."/>
            <person name="Bidwell S."/>
            <person name="Bisseling T."/>
            <person name="Choisne N."/>
            <person name="Couloux A."/>
            <person name="Denny R."/>
            <person name="Deshpande S."/>
            <person name="Dai X."/>
            <person name="Doyle J.J."/>
            <person name="Dudez A.M."/>
            <person name="Farmer A.D."/>
            <person name="Fouteau S."/>
            <person name="Franken C."/>
            <person name="Gibelin C."/>
            <person name="Gish J."/>
            <person name="Goldstein S."/>
            <person name="Gonzalez A.J."/>
            <person name="Green P.J."/>
            <person name="Hallab A."/>
            <person name="Hartog M."/>
            <person name="Hua A."/>
            <person name="Humphray S.J."/>
            <person name="Jeong D.H."/>
            <person name="Jing Y."/>
            <person name="Jocker A."/>
            <person name="Kenton S.M."/>
            <person name="Kim D.J."/>
            <person name="Klee K."/>
            <person name="Lai H."/>
            <person name="Lang C."/>
            <person name="Lin S."/>
            <person name="Macmil S.L."/>
            <person name="Magdelenat G."/>
            <person name="Matthews L."/>
            <person name="McCorrison J."/>
            <person name="Monaghan E.L."/>
            <person name="Mun J.H."/>
            <person name="Najar F.Z."/>
            <person name="Nicholson C."/>
            <person name="Noirot C."/>
            <person name="O'Bleness M."/>
            <person name="Paule C.R."/>
            <person name="Poulain J."/>
            <person name="Prion F."/>
            <person name="Qin B."/>
            <person name="Qu C."/>
            <person name="Retzel E.F."/>
            <person name="Riddle C."/>
            <person name="Sallet E."/>
            <person name="Samain S."/>
            <person name="Samson N."/>
            <person name="Sanders I."/>
            <person name="Saurat O."/>
            <person name="Scarpelli C."/>
            <person name="Schiex T."/>
            <person name="Segurens B."/>
            <person name="Severin A.J."/>
            <person name="Sherrier D.J."/>
            <person name="Shi R."/>
            <person name="Sims S."/>
            <person name="Singer S.R."/>
            <person name="Sinharoy S."/>
            <person name="Sterck L."/>
            <person name="Viollet A."/>
            <person name="Wang B.B."/>
            <person name="Wang K."/>
            <person name="Wang M."/>
            <person name="Wang X."/>
            <person name="Warfsmann J."/>
            <person name="Weissenbach J."/>
            <person name="White D.D."/>
            <person name="White J.D."/>
            <person name="Wiley G.B."/>
            <person name="Wincker P."/>
            <person name="Xing Y."/>
            <person name="Yang L."/>
            <person name="Yao Z."/>
            <person name="Ying F."/>
            <person name="Zhai J."/>
            <person name="Zhou L."/>
            <person name="Zuber A."/>
            <person name="Denarie J."/>
            <person name="Dixon R.A."/>
            <person name="May G.D."/>
            <person name="Schwartz D.C."/>
            <person name="Rogers J."/>
            <person name="Quetier F."/>
            <person name="Town C.D."/>
            <person name="Roe B.A."/>
        </authorList>
    </citation>
    <scope>NUCLEOTIDE SEQUENCE [LARGE SCALE GENOMIC DNA]</scope>
    <source>
        <strain evidence="1">A17</strain>
        <strain evidence="2 3">cv. Jemalong A17</strain>
    </source>
</reference>
<organism evidence="1 3">
    <name type="scientific">Medicago truncatula</name>
    <name type="common">Barrel medic</name>
    <name type="synonym">Medicago tribuloides</name>
    <dbReference type="NCBI Taxonomy" id="3880"/>
    <lineage>
        <taxon>Eukaryota</taxon>
        <taxon>Viridiplantae</taxon>
        <taxon>Streptophyta</taxon>
        <taxon>Embryophyta</taxon>
        <taxon>Tracheophyta</taxon>
        <taxon>Spermatophyta</taxon>
        <taxon>Magnoliopsida</taxon>
        <taxon>eudicotyledons</taxon>
        <taxon>Gunneridae</taxon>
        <taxon>Pentapetalae</taxon>
        <taxon>rosids</taxon>
        <taxon>fabids</taxon>
        <taxon>Fabales</taxon>
        <taxon>Fabaceae</taxon>
        <taxon>Papilionoideae</taxon>
        <taxon>50 kb inversion clade</taxon>
        <taxon>NPAAA clade</taxon>
        <taxon>Hologalegina</taxon>
        <taxon>IRL clade</taxon>
        <taxon>Trifolieae</taxon>
        <taxon>Medicago</taxon>
    </lineage>
</organism>
<accession>G7LAV2</accession>
<dbReference type="PaxDb" id="3880-AET02011"/>
<dbReference type="PANTHER" id="PTHR36617:SF5">
    <property type="entry name" value="OS05G0421675 PROTEIN"/>
    <property type="match status" value="1"/>
</dbReference>
<proteinExistence type="predicted"/>
<dbReference type="HOGENOM" id="CLU_1484150_0_0_1"/>
<keyword evidence="3" id="KW-1185">Reference proteome</keyword>
<reference evidence="1 3" key="2">
    <citation type="journal article" date="2014" name="BMC Genomics">
        <title>An improved genome release (version Mt4.0) for the model legume Medicago truncatula.</title>
        <authorList>
            <person name="Tang H."/>
            <person name="Krishnakumar V."/>
            <person name="Bidwell S."/>
            <person name="Rosen B."/>
            <person name="Chan A."/>
            <person name="Zhou S."/>
            <person name="Gentzbittel L."/>
            <person name="Childs K.L."/>
            <person name="Yandell M."/>
            <person name="Gundlach H."/>
            <person name="Mayer K.F."/>
            <person name="Schwartz D.C."/>
            <person name="Town C.D."/>
        </authorList>
    </citation>
    <scope>GENOME REANNOTATION</scope>
    <source>
        <strain evidence="2 3">cv. Jemalong A17</strain>
    </source>
</reference>
<accession>A0A0C3XYB9</accession>
<dbReference type="PANTHER" id="PTHR36617">
    <property type="entry name" value="PROTEIN, PUTATIVE-RELATED"/>
    <property type="match status" value="1"/>
</dbReference>
<dbReference type="Proteomes" id="UP000002051">
    <property type="component" value="Chromosome 8"/>
</dbReference>
<protein>
    <submittedName>
        <fullName evidence="1 2">Uncharacterized protein</fullName>
    </submittedName>
</protein>
<gene>
    <name evidence="1" type="ordered locus">MTR_8g027210</name>
</gene>
<evidence type="ECO:0000313" key="3">
    <source>
        <dbReference type="Proteomes" id="UP000002051"/>
    </source>
</evidence>
<dbReference type="EMBL" id="CM001224">
    <property type="protein sequence ID" value="AET02011.2"/>
    <property type="molecule type" value="Genomic_DNA"/>
</dbReference>
<evidence type="ECO:0000313" key="1">
    <source>
        <dbReference type="EMBL" id="AET02011.2"/>
    </source>
</evidence>
<name>G7LAV2_MEDTR</name>